<feature type="region of interest" description="Disordered" evidence="1">
    <location>
        <begin position="169"/>
        <end position="196"/>
    </location>
</feature>
<sequence length="220" mass="24137">MMMNSLGTLMSDFGISTNELQDGNARDSTIDSLESLDCLLLATNINIDTSAGDDHWISMIFPLFRHFHSRSSSFPPINKPYMMMSLLGTLMGDFGILTNGLQDGKARDSTTDSLESLDCLLLATNSDTDTSVPSSLLILFFIAFDALSAETFGQKVGFSWAAKEGKVDDSTVDRKGTSSPESQMKKNSKVVGNSTTQHMRRPRFAPELDGVYCFETIVPY</sequence>
<keyword evidence="3" id="KW-1185">Reference proteome</keyword>
<dbReference type="AlphaFoldDB" id="A0A4S4DLG3"/>
<accession>A0A4S4DLG3</accession>
<name>A0A4S4DLG3_CAMSN</name>
<gene>
    <name evidence="2" type="ORF">TEA_005376</name>
</gene>
<protein>
    <submittedName>
        <fullName evidence="2">Uncharacterized protein</fullName>
    </submittedName>
</protein>
<reference evidence="2 3" key="1">
    <citation type="journal article" date="2018" name="Proc. Natl. Acad. Sci. U.S.A.">
        <title>Draft genome sequence of Camellia sinensis var. sinensis provides insights into the evolution of the tea genome and tea quality.</title>
        <authorList>
            <person name="Wei C."/>
            <person name="Yang H."/>
            <person name="Wang S."/>
            <person name="Zhao J."/>
            <person name="Liu C."/>
            <person name="Gao L."/>
            <person name="Xia E."/>
            <person name="Lu Y."/>
            <person name="Tai Y."/>
            <person name="She G."/>
            <person name="Sun J."/>
            <person name="Cao H."/>
            <person name="Tong W."/>
            <person name="Gao Q."/>
            <person name="Li Y."/>
            <person name="Deng W."/>
            <person name="Jiang X."/>
            <person name="Wang W."/>
            <person name="Chen Q."/>
            <person name="Zhang S."/>
            <person name="Li H."/>
            <person name="Wu J."/>
            <person name="Wang P."/>
            <person name="Li P."/>
            <person name="Shi C."/>
            <person name="Zheng F."/>
            <person name="Jian J."/>
            <person name="Huang B."/>
            <person name="Shan D."/>
            <person name="Shi M."/>
            <person name="Fang C."/>
            <person name="Yue Y."/>
            <person name="Li F."/>
            <person name="Li D."/>
            <person name="Wei S."/>
            <person name="Han B."/>
            <person name="Jiang C."/>
            <person name="Yin Y."/>
            <person name="Xia T."/>
            <person name="Zhang Z."/>
            <person name="Bennetzen J.L."/>
            <person name="Zhao S."/>
            <person name="Wan X."/>
        </authorList>
    </citation>
    <scope>NUCLEOTIDE SEQUENCE [LARGE SCALE GENOMIC DNA]</scope>
    <source>
        <strain evidence="3">cv. Shuchazao</strain>
        <tissue evidence="2">Leaf</tissue>
    </source>
</reference>
<dbReference type="PANTHER" id="PTHR33641">
    <property type="entry name" value="OS06G0133500 PROTEIN"/>
    <property type="match status" value="1"/>
</dbReference>
<dbReference type="EMBL" id="SDRB02010871">
    <property type="protein sequence ID" value="THG03790.1"/>
    <property type="molecule type" value="Genomic_DNA"/>
</dbReference>
<proteinExistence type="predicted"/>
<comment type="caution">
    <text evidence="2">The sequence shown here is derived from an EMBL/GenBank/DDBJ whole genome shotgun (WGS) entry which is preliminary data.</text>
</comment>
<evidence type="ECO:0000256" key="1">
    <source>
        <dbReference type="SAM" id="MobiDB-lite"/>
    </source>
</evidence>
<organism evidence="2 3">
    <name type="scientific">Camellia sinensis var. sinensis</name>
    <name type="common">China tea</name>
    <dbReference type="NCBI Taxonomy" id="542762"/>
    <lineage>
        <taxon>Eukaryota</taxon>
        <taxon>Viridiplantae</taxon>
        <taxon>Streptophyta</taxon>
        <taxon>Embryophyta</taxon>
        <taxon>Tracheophyta</taxon>
        <taxon>Spermatophyta</taxon>
        <taxon>Magnoliopsida</taxon>
        <taxon>eudicotyledons</taxon>
        <taxon>Gunneridae</taxon>
        <taxon>Pentapetalae</taxon>
        <taxon>asterids</taxon>
        <taxon>Ericales</taxon>
        <taxon>Theaceae</taxon>
        <taxon>Camellia</taxon>
    </lineage>
</organism>
<dbReference type="Proteomes" id="UP000306102">
    <property type="component" value="Unassembled WGS sequence"/>
</dbReference>
<evidence type="ECO:0000313" key="2">
    <source>
        <dbReference type="EMBL" id="THG03790.1"/>
    </source>
</evidence>
<evidence type="ECO:0000313" key="3">
    <source>
        <dbReference type="Proteomes" id="UP000306102"/>
    </source>
</evidence>
<dbReference type="PANTHER" id="PTHR33641:SF16">
    <property type="entry name" value="AVR9_CF-9 RAPIDLY ELICITED PROTEIN"/>
    <property type="match status" value="1"/>
</dbReference>